<dbReference type="OrthoDB" id="10363183at2759"/>
<evidence type="ECO:0000313" key="5">
    <source>
        <dbReference type="EMBL" id="KAG2975190.1"/>
    </source>
</evidence>
<evidence type="ECO:0000313" key="8">
    <source>
        <dbReference type="Proteomes" id="UP000251314"/>
    </source>
</evidence>
<dbReference type="VEuPathDB" id="FungiDB:PC110_g13324"/>
<dbReference type="EMBL" id="RCMI01000481">
    <property type="protein sequence ID" value="KAG2908874.1"/>
    <property type="molecule type" value="Genomic_DNA"/>
</dbReference>
<name>A0A329S3V3_9STRA</name>
<dbReference type="EMBL" id="RCML01000502">
    <property type="protein sequence ID" value="KAG2975190.1"/>
    <property type="molecule type" value="Genomic_DNA"/>
</dbReference>
<dbReference type="Proteomes" id="UP000735874">
    <property type="component" value="Unassembled WGS sequence"/>
</dbReference>
<protein>
    <submittedName>
        <fullName evidence="7">Uncharacterized protein</fullName>
    </submittedName>
</protein>
<organism evidence="7 8">
    <name type="scientific">Phytophthora cactorum</name>
    <dbReference type="NCBI Taxonomy" id="29920"/>
    <lineage>
        <taxon>Eukaryota</taxon>
        <taxon>Sar</taxon>
        <taxon>Stramenopiles</taxon>
        <taxon>Oomycota</taxon>
        <taxon>Peronosporomycetes</taxon>
        <taxon>Peronosporales</taxon>
        <taxon>Peronosporaceae</taxon>
        <taxon>Phytophthora</taxon>
    </lineage>
</organism>
<feature type="compositionally biased region" description="Low complexity" evidence="1">
    <location>
        <begin position="16"/>
        <end position="25"/>
    </location>
</feature>
<evidence type="ECO:0000313" key="2">
    <source>
        <dbReference type="EMBL" id="KAG2851322.1"/>
    </source>
</evidence>
<reference evidence="2" key="2">
    <citation type="submission" date="2018-10" db="EMBL/GenBank/DDBJ databases">
        <title>Effector identification in a new, highly contiguous assembly of the strawberry crown rot pathogen Phytophthora cactorum.</title>
        <authorList>
            <person name="Armitage A.D."/>
            <person name="Nellist C.F."/>
            <person name="Bates H."/>
            <person name="Vickerstaff R.J."/>
            <person name="Harrison R.J."/>
        </authorList>
    </citation>
    <scope>NUCLEOTIDE SEQUENCE</scope>
    <source>
        <strain evidence="2">15-7</strain>
        <strain evidence="4">4032</strain>
        <strain evidence="3">4040</strain>
        <strain evidence="5">P415</strain>
        <strain evidence="6">P421</strain>
    </source>
</reference>
<feature type="region of interest" description="Disordered" evidence="1">
    <location>
        <begin position="1"/>
        <end position="29"/>
    </location>
</feature>
<dbReference type="Proteomes" id="UP000251314">
    <property type="component" value="Unassembled WGS sequence"/>
</dbReference>
<dbReference type="Proteomes" id="UP000697107">
    <property type="component" value="Unassembled WGS sequence"/>
</dbReference>
<dbReference type="Proteomes" id="UP000760860">
    <property type="component" value="Unassembled WGS sequence"/>
</dbReference>
<evidence type="ECO:0000313" key="4">
    <source>
        <dbReference type="EMBL" id="KAG2908874.1"/>
    </source>
</evidence>
<evidence type="ECO:0000256" key="1">
    <source>
        <dbReference type="SAM" id="MobiDB-lite"/>
    </source>
</evidence>
<dbReference type="Proteomes" id="UP000736787">
    <property type="component" value="Unassembled WGS sequence"/>
</dbReference>
<evidence type="ECO:0000313" key="7">
    <source>
        <dbReference type="EMBL" id="RAW30322.1"/>
    </source>
</evidence>
<evidence type="ECO:0000313" key="3">
    <source>
        <dbReference type="EMBL" id="KAG2906641.1"/>
    </source>
</evidence>
<feature type="compositionally biased region" description="Basic and acidic residues" evidence="1">
    <location>
        <begin position="1"/>
        <end position="14"/>
    </location>
</feature>
<dbReference type="Proteomes" id="UP000774804">
    <property type="component" value="Unassembled WGS sequence"/>
</dbReference>
<dbReference type="EMBL" id="RCMK01000951">
    <property type="protein sequence ID" value="KAG2906641.1"/>
    <property type="molecule type" value="Genomic_DNA"/>
</dbReference>
<evidence type="ECO:0000313" key="6">
    <source>
        <dbReference type="EMBL" id="KAG3221960.1"/>
    </source>
</evidence>
<comment type="caution">
    <text evidence="7">The sequence shown here is derived from an EMBL/GenBank/DDBJ whole genome shotgun (WGS) entry which is preliminary data.</text>
</comment>
<dbReference type="AlphaFoldDB" id="A0A329S3V3"/>
<dbReference type="EMBL" id="MJFZ01000377">
    <property type="protein sequence ID" value="RAW30322.1"/>
    <property type="molecule type" value="Genomic_DNA"/>
</dbReference>
<gene>
    <name evidence="7" type="ORF">PC110_g13324</name>
    <name evidence="2" type="ORF">PC113_g16020</name>
    <name evidence="4" type="ORF">PC115_g13468</name>
    <name evidence="3" type="ORF">PC117_g20442</name>
    <name evidence="5" type="ORF">PC118_g14083</name>
    <name evidence="6" type="ORF">PC129_g7302</name>
</gene>
<dbReference type="EMBL" id="RCMV01000199">
    <property type="protein sequence ID" value="KAG3221960.1"/>
    <property type="molecule type" value="Genomic_DNA"/>
</dbReference>
<accession>A0A329S3V3</accession>
<sequence length="64" mass="7374">MSAQLADKRDDQCEGRLQQQTTLDLQRTERRMNSRPVAVTMWVELAVSWIDFSSVEFSLVEAVT</sequence>
<keyword evidence="8" id="KW-1185">Reference proteome</keyword>
<reference evidence="7 8" key="1">
    <citation type="submission" date="2018-01" db="EMBL/GenBank/DDBJ databases">
        <title>Draft genome of the strawberry crown rot pathogen Phytophthora cactorum.</title>
        <authorList>
            <person name="Armitage A.D."/>
            <person name="Lysoe E."/>
            <person name="Nellist C.F."/>
            <person name="Harrison R.J."/>
            <person name="Brurberg M.B."/>
        </authorList>
    </citation>
    <scope>NUCLEOTIDE SEQUENCE [LARGE SCALE GENOMIC DNA]</scope>
    <source>
        <strain evidence="7 8">10300</strain>
    </source>
</reference>
<dbReference type="EMBL" id="RCMG01000616">
    <property type="protein sequence ID" value="KAG2851322.1"/>
    <property type="molecule type" value="Genomic_DNA"/>
</dbReference>
<proteinExistence type="predicted"/>